<evidence type="ECO:0000259" key="11">
    <source>
        <dbReference type="PROSITE" id="PS52015"/>
    </source>
</evidence>
<feature type="region of interest" description="Disordered" evidence="10">
    <location>
        <begin position="55"/>
        <end position="127"/>
    </location>
</feature>
<dbReference type="GO" id="GO:0098797">
    <property type="term" value="C:plasma membrane protein complex"/>
    <property type="evidence" value="ECO:0007669"/>
    <property type="project" value="TreeGrafter"/>
</dbReference>
<dbReference type="GO" id="GO:0055085">
    <property type="term" value="P:transmembrane transport"/>
    <property type="evidence" value="ECO:0007669"/>
    <property type="project" value="InterPro"/>
</dbReference>
<keyword evidence="7" id="KW-0653">Protein transport</keyword>
<dbReference type="AlphaFoldDB" id="A0A7C0Y6D5"/>
<dbReference type="InterPro" id="IPR051045">
    <property type="entry name" value="TonB-dependent_transducer"/>
</dbReference>
<evidence type="ECO:0000256" key="5">
    <source>
        <dbReference type="ARBA" id="ARBA00022519"/>
    </source>
</evidence>
<dbReference type="InterPro" id="IPR006260">
    <property type="entry name" value="TonB/TolA_C"/>
</dbReference>
<feature type="compositionally biased region" description="Basic and acidic residues" evidence="10">
    <location>
        <begin position="55"/>
        <end position="75"/>
    </location>
</feature>
<comment type="similarity">
    <text evidence="2">Belongs to the TonB family.</text>
</comment>
<feature type="compositionally biased region" description="Basic residues" evidence="10">
    <location>
        <begin position="95"/>
        <end position="124"/>
    </location>
</feature>
<accession>A0A7C0Y6D5</accession>
<keyword evidence="5" id="KW-0997">Cell inner membrane</keyword>
<evidence type="ECO:0000313" key="12">
    <source>
        <dbReference type="EMBL" id="HDD52954.1"/>
    </source>
</evidence>
<dbReference type="PANTHER" id="PTHR33446:SF2">
    <property type="entry name" value="PROTEIN TONB"/>
    <property type="match status" value="1"/>
</dbReference>
<evidence type="ECO:0000256" key="9">
    <source>
        <dbReference type="ARBA" id="ARBA00023136"/>
    </source>
</evidence>
<protein>
    <submittedName>
        <fullName evidence="12">TonB family protein</fullName>
    </submittedName>
</protein>
<sequence>MNRVRWVFSFVLAFLLHGGVLAGFFLWHPSVKRHIIYSPSFAVSLFSSIPERPKPVEVKETKPQPKPEPKPQPKRKEPKKQAWKVKEKKPPEKLKKPKTTKKVVKKTKKKVARASTSRKKKPSKRAVAARERVLLAKALAKVSKEVSLGGGGVGREAIELRYKAYYDEIWRRVKASWILPEEVVATGEDLLTVVIVRIGRGGELLEIKLEESSGNKLYDQSCLRAVKKSAPFPHLPEDYPQRYMELGLRFRPWE</sequence>
<dbReference type="PANTHER" id="PTHR33446">
    <property type="entry name" value="PROTEIN TONB-RELATED"/>
    <property type="match status" value="1"/>
</dbReference>
<dbReference type="SUPFAM" id="SSF74653">
    <property type="entry name" value="TolA/TonB C-terminal domain"/>
    <property type="match status" value="1"/>
</dbReference>
<name>A0A7C0Y6D5_9BACT</name>
<feature type="domain" description="TonB C-terminal" evidence="11">
    <location>
        <begin position="164"/>
        <end position="254"/>
    </location>
</feature>
<dbReference type="PROSITE" id="PS52015">
    <property type="entry name" value="TONB_CTD"/>
    <property type="match status" value="1"/>
</dbReference>
<evidence type="ECO:0000256" key="6">
    <source>
        <dbReference type="ARBA" id="ARBA00022692"/>
    </source>
</evidence>
<keyword evidence="8" id="KW-1133">Transmembrane helix</keyword>
<dbReference type="Gene3D" id="3.30.1150.10">
    <property type="match status" value="1"/>
</dbReference>
<evidence type="ECO:0000256" key="4">
    <source>
        <dbReference type="ARBA" id="ARBA00022475"/>
    </source>
</evidence>
<dbReference type="GO" id="GO:0015031">
    <property type="term" value="P:protein transport"/>
    <property type="evidence" value="ECO:0007669"/>
    <property type="project" value="UniProtKB-KW"/>
</dbReference>
<proteinExistence type="inferred from homology"/>
<evidence type="ECO:0000256" key="3">
    <source>
        <dbReference type="ARBA" id="ARBA00022448"/>
    </source>
</evidence>
<feature type="compositionally biased region" description="Basic and acidic residues" evidence="10">
    <location>
        <begin position="84"/>
        <end position="94"/>
    </location>
</feature>
<evidence type="ECO:0000256" key="8">
    <source>
        <dbReference type="ARBA" id="ARBA00022989"/>
    </source>
</evidence>
<dbReference type="InterPro" id="IPR037682">
    <property type="entry name" value="TonB_C"/>
</dbReference>
<evidence type="ECO:0000256" key="1">
    <source>
        <dbReference type="ARBA" id="ARBA00004383"/>
    </source>
</evidence>
<evidence type="ECO:0000256" key="7">
    <source>
        <dbReference type="ARBA" id="ARBA00022927"/>
    </source>
</evidence>
<keyword evidence="6" id="KW-0812">Transmembrane</keyword>
<dbReference type="NCBIfam" id="TIGR01352">
    <property type="entry name" value="tonB_Cterm"/>
    <property type="match status" value="1"/>
</dbReference>
<dbReference type="EMBL" id="DQWS01000102">
    <property type="protein sequence ID" value="HDD52954.1"/>
    <property type="molecule type" value="Genomic_DNA"/>
</dbReference>
<keyword evidence="4" id="KW-1003">Cell membrane</keyword>
<dbReference type="Pfam" id="PF13103">
    <property type="entry name" value="TonB_2"/>
    <property type="match status" value="1"/>
</dbReference>
<evidence type="ECO:0000256" key="10">
    <source>
        <dbReference type="SAM" id="MobiDB-lite"/>
    </source>
</evidence>
<evidence type="ECO:0000256" key="2">
    <source>
        <dbReference type="ARBA" id="ARBA00006555"/>
    </source>
</evidence>
<dbReference type="Proteomes" id="UP000885690">
    <property type="component" value="Unassembled WGS sequence"/>
</dbReference>
<gene>
    <name evidence="12" type="ORF">ENF32_02650</name>
</gene>
<reference evidence="12" key="1">
    <citation type="journal article" date="2020" name="mSystems">
        <title>Genome- and Community-Level Interaction Insights into Carbon Utilization and Element Cycling Functions of Hydrothermarchaeota in Hydrothermal Sediment.</title>
        <authorList>
            <person name="Zhou Z."/>
            <person name="Liu Y."/>
            <person name="Xu W."/>
            <person name="Pan J."/>
            <person name="Luo Z.H."/>
            <person name="Li M."/>
        </authorList>
    </citation>
    <scope>NUCLEOTIDE SEQUENCE [LARGE SCALE GENOMIC DNA]</scope>
    <source>
        <strain evidence="12">HyVt-115</strain>
    </source>
</reference>
<organism evidence="12">
    <name type="scientific">Thermosulfidibacter takaii</name>
    <dbReference type="NCBI Taxonomy" id="412593"/>
    <lineage>
        <taxon>Bacteria</taxon>
        <taxon>Pseudomonadati</taxon>
        <taxon>Thermosulfidibacterota</taxon>
        <taxon>Thermosulfidibacteria</taxon>
        <taxon>Thermosulfidibacterales</taxon>
        <taxon>Thermosulfidibacteraceae</taxon>
    </lineage>
</organism>
<dbReference type="GO" id="GO:0031992">
    <property type="term" value="F:energy transducer activity"/>
    <property type="evidence" value="ECO:0007669"/>
    <property type="project" value="TreeGrafter"/>
</dbReference>
<keyword evidence="9" id="KW-0472">Membrane</keyword>
<comment type="subcellular location">
    <subcellularLocation>
        <location evidence="1">Cell inner membrane</location>
        <topology evidence="1">Single-pass membrane protein</topology>
        <orientation evidence="1">Periplasmic side</orientation>
    </subcellularLocation>
</comment>
<keyword evidence="3" id="KW-0813">Transport</keyword>
<comment type="caution">
    <text evidence="12">The sequence shown here is derived from an EMBL/GenBank/DDBJ whole genome shotgun (WGS) entry which is preliminary data.</text>
</comment>